<dbReference type="Proteomes" id="UP000039046">
    <property type="component" value="Unassembled WGS sequence"/>
</dbReference>
<proteinExistence type="inferred from homology"/>
<dbReference type="GO" id="GO:0000324">
    <property type="term" value="C:fungal-type vacuole"/>
    <property type="evidence" value="ECO:0007669"/>
    <property type="project" value="TreeGrafter"/>
</dbReference>
<dbReference type="InterPro" id="IPR033121">
    <property type="entry name" value="PEPTIDASE_A1"/>
</dbReference>
<comment type="similarity">
    <text evidence="1">Belongs to the peptidase A1 family.</text>
</comment>
<evidence type="ECO:0000313" key="6">
    <source>
        <dbReference type="Proteomes" id="UP000039046"/>
    </source>
</evidence>
<dbReference type="STRING" id="1531966.A0A0A1TC67"/>
<dbReference type="PROSITE" id="PS51767">
    <property type="entry name" value="PEPTIDASE_A1"/>
    <property type="match status" value="1"/>
</dbReference>
<protein>
    <submittedName>
        <fullName evidence="5">Putative Eukaryotic aspartyl protease</fullName>
    </submittedName>
</protein>
<keyword evidence="6" id="KW-1185">Reference proteome</keyword>
<dbReference type="EMBL" id="CDHN01000004">
    <property type="protein sequence ID" value="CEJ92369.1"/>
    <property type="molecule type" value="Genomic_DNA"/>
</dbReference>
<dbReference type="GO" id="GO:0004190">
    <property type="term" value="F:aspartic-type endopeptidase activity"/>
    <property type="evidence" value="ECO:0007669"/>
    <property type="project" value="InterPro"/>
</dbReference>
<dbReference type="InterPro" id="IPR001461">
    <property type="entry name" value="Aspartic_peptidase_A1"/>
</dbReference>
<dbReference type="PANTHER" id="PTHR47966">
    <property type="entry name" value="BETA-SITE APP-CLEAVING ENZYME, ISOFORM A-RELATED"/>
    <property type="match status" value="1"/>
</dbReference>
<dbReference type="AlphaFoldDB" id="A0A0A1TC67"/>
<evidence type="ECO:0000256" key="3">
    <source>
        <dbReference type="SAM" id="SignalP"/>
    </source>
</evidence>
<dbReference type="PRINTS" id="PR00792">
    <property type="entry name" value="PEPSIN"/>
</dbReference>
<dbReference type="GO" id="GO:0006508">
    <property type="term" value="P:proteolysis"/>
    <property type="evidence" value="ECO:0007669"/>
    <property type="project" value="UniProtKB-KW"/>
</dbReference>
<name>A0A0A1TC67_9HYPO</name>
<evidence type="ECO:0000256" key="2">
    <source>
        <dbReference type="PIRSR" id="PIRSR601461-1"/>
    </source>
</evidence>
<dbReference type="PANTHER" id="PTHR47966:SF47">
    <property type="entry name" value="ENDOPEPTIDASE, PUTATIVE (AFU_ORTHOLOGUE AFUA_3G01220)-RELATED"/>
    <property type="match status" value="1"/>
</dbReference>
<dbReference type="InterPro" id="IPR021109">
    <property type="entry name" value="Peptidase_aspartic_dom_sf"/>
</dbReference>
<dbReference type="HOGENOM" id="CLU_035052_0_0_1"/>
<evidence type="ECO:0000259" key="4">
    <source>
        <dbReference type="PROSITE" id="PS51767"/>
    </source>
</evidence>
<sequence>MKVFASTLAVIVGAAAVCLGDRALEKRHGPDWDLSKPMNGITFERIKAVSAPVHDKPTAQFSRLRSVQGRSSRGSITSALGRALRGSPNRTKPSFQNISSVGEFSTQYAVQCGWDGTPVWLLFDTGSADTWAAQSGFECLDSLGEVQEAGTCGFGGAKLDDFGGGAIDDLHFYLKYGSGEKVSGPMGYSNLACGGVSVDKQQVGLANSTYWHGNNMTVGILGLAYPSITSAYYGDIGSEATWNAVTYTPFLTNAITQGSIEPVFSVALSKNSSDGVLAWGGLPPIDWQRGDYGATDLIIANLIDQAQTSWKYSFYTIIPDGVRWDQTTDSTKYPYIVDTGTTMNYLPPPLAEAVAHAFQPRAIYLYQWGLYFAPCDAVPPRFAVVIDGVEFWINPSDMLYHDLVDPLTGYCAISVASGGSGPYILGDAFLQNVVAVFDVGAAQMRFYSRS</sequence>
<gene>
    <name evidence="5" type="ORF">VHEMI08024</name>
</gene>
<keyword evidence="5" id="KW-0378">Hydrolase</keyword>
<dbReference type="Gene3D" id="2.40.70.10">
    <property type="entry name" value="Acid Proteases"/>
    <property type="match status" value="2"/>
</dbReference>
<feature type="chain" id="PRO_5001989871" evidence="3">
    <location>
        <begin position="21"/>
        <end position="450"/>
    </location>
</feature>
<feature type="active site" evidence="2">
    <location>
        <position position="338"/>
    </location>
</feature>
<dbReference type="CDD" id="cd05471">
    <property type="entry name" value="pepsin_like"/>
    <property type="match status" value="1"/>
</dbReference>
<evidence type="ECO:0000313" key="5">
    <source>
        <dbReference type="EMBL" id="CEJ92369.1"/>
    </source>
</evidence>
<reference evidence="5 6" key="1">
    <citation type="journal article" date="2015" name="Genome Announc.">
        <title>Draft Genome Sequence and Gene Annotation of the Entomopathogenic Fungus Verticillium hemipterigenum.</title>
        <authorList>
            <person name="Horn F."/>
            <person name="Habel A."/>
            <person name="Scharf D.H."/>
            <person name="Dworschak J."/>
            <person name="Brakhage A.A."/>
            <person name="Guthke R."/>
            <person name="Hertweck C."/>
            <person name="Linde J."/>
        </authorList>
    </citation>
    <scope>NUCLEOTIDE SEQUENCE [LARGE SCALE GENOMIC DNA]</scope>
</reference>
<dbReference type="Pfam" id="PF00026">
    <property type="entry name" value="Asp"/>
    <property type="match status" value="1"/>
</dbReference>
<dbReference type="InterPro" id="IPR034164">
    <property type="entry name" value="Pepsin-like_dom"/>
</dbReference>
<dbReference type="OrthoDB" id="15189at2759"/>
<keyword evidence="5" id="KW-0645">Protease</keyword>
<feature type="active site" evidence="2">
    <location>
        <position position="124"/>
    </location>
</feature>
<organism evidence="5 6">
    <name type="scientific">[Torrubiella] hemipterigena</name>
    <dbReference type="NCBI Taxonomy" id="1531966"/>
    <lineage>
        <taxon>Eukaryota</taxon>
        <taxon>Fungi</taxon>
        <taxon>Dikarya</taxon>
        <taxon>Ascomycota</taxon>
        <taxon>Pezizomycotina</taxon>
        <taxon>Sordariomycetes</taxon>
        <taxon>Hypocreomycetidae</taxon>
        <taxon>Hypocreales</taxon>
        <taxon>Clavicipitaceae</taxon>
        <taxon>Clavicipitaceae incertae sedis</taxon>
        <taxon>'Torrubiella' clade</taxon>
    </lineage>
</organism>
<feature type="domain" description="Peptidase A1" evidence="4">
    <location>
        <begin position="106"/>
        <end position="447"/>
    </location>
</feature>
<dbReference type="SUPFAM" id="SSF50630">
    <property type="entry name" value="Acid proteases"/>
    <property type="match status" value="1"/>
</dbReference>
<accession>A0A0A1TC67</accession>
<feature type="signal peptide" evidence="3">
    <location>
        <begin position="1"/>
        <end position="20"/>
    </location>
</feature>
<keyword evidence="3" id="KW-0732">Signal</keyword>
<evidence type="ECO:0000256" key="1">
    <source>
        <dbReference type="ARBA" id="ARBA00007447"/>
    </source>
</evidence>